<comment type="caution">
    <text evidence="1">The sequence shown here is derived from an EMBL/GenBank/DDBJ whole genome shotgun (WGS) entry which is preliminary data.</text>
</comment>
<accession>A0A644YXY3</accession>
<dbReference type="AlphaFoldDB" id="A0A644YXY3"/>
<name>A0A644YXY3_9ZZZZ</name>
<gene>
    <name evidence="1" type="ORF">SDC9_77888</name>
</gene>
<proteinExistence type="predicted"/>
<reference evidence="1" key="1">
    <citation type="submission" date="2019-08" db="EMBL/GenBank/DDBJ databases">
        <authorList>
            <person name="Kucharzyk K."/>
            <person name="Murdoch R.W."/>
            <person name="Higgins S."/>
            <person name="Loffler F."/>
        </authorList>
    </citation>
    <scope>NUCLEOTIDE SEQUENCE</scope>
</reference>
<sequence>MHQELRSLSLHLEEGSVVRVAPEGARNIYNSSDEKRVQKDALWLK</sequence>
<dbReference type="EMBL" id="VSSQ01006042">
    <property type="protein sequence ID" value="MPM31333.1"/>
    <property type="molecule type" value="Genomic_DNA"/>
</dbReference>
<protein>
    <submittedName>
        <fullName evidence="1">Uncharacterized protein</fullName>
    </submittedName>
</protein>
<organism evidence="1">
    <name type="scientific">bioreactor metagenome</name>
    <dbReference type="NCBI Taxonomy" id="1076179"/>
    <lineage>
        <taxon>unclassified sequences</taxon>
        <taxon>metagenomes</taxon>
        <taxon>ecological metagenomes</taxon>
    </lineage>
</organism>
<evidence type="ECO:0000313" key="1">
    <source>
        <dbReference type="EMBL" id="MPM31333.1"/>
    </source>
</evidence>